<feature type="compositionally biased region" description="Basic and acidic residues" evidence="12">
    <location>
        <begin position="1"/>
        <end position="15"/>
    </location>
</feature>
<feature type="compositionally biased region" description="Acidic residues" evidence="12">
    <location>
        <begin position="86"/>
        <end position="107"/>
    </location>
</feature>
<dbReference type="EC" id="2.7.11.1" evidence="2"/>
<evidence type="ECO:0000313" key="15">
    <source>
        <dbReference type="Proteomes" id="UP000185511"/>
    </source>
</evidence>
<dbReference type="Gene3D" id="3.30.200.20">
    <property type="entry name" value="Phosphorylase Kinase, domain 1"/>
    <property type="match status" value="1"/>
</dbReference>
<dbReference type="InterPro" id="IPR018934">
    <property type="entry name" value="RIO_dom"/>
</dbReference>
<dbReference type="AlphaFoldDB" id="A0AAC9LBK7"/>
<keyword evidence="7 14" id="KW-0418">Kinase</keyword>
<feature type="compositionally biased region" description="Low complexity" evidence="12">
    <location>
        <begin position="23"/>
        <end position="48"/>
    </location>
</feature>
<evidence type="ECO:0000256" key="9">
    <source>
        <dbReference type="ARBA" id="ARBA00022842"/>
    </source>
</evidence>
<evidence type="ECO:0000256" key="10">
    <source>
        <dbReference type="ARBA" id="ARBA00047899"/>
    </source>
</evidence>
<keyword evidence="6" id="KW-0547">Nucleotide-binding</keyword>
<keyword evidence="15" id="KW-1185">Reference proteome</keyword>
<protein>
    <recommendedName>
        <fullName evidence="2">non-specific serine/threonine protein kinase</fullName>
        <ecNumber evidence="2">2.7.11.1</ecNumber>
    </recommendedName>
</protein>
<evidence type="ECO:0000256" key="12">
    <source>
        <dbReference type="SAM" id="MobiDB-lite"/>
    </source>
</evidence>
<evidence type="ECO:0000313" key="14">
    <source>
        <dbReference type="EMBL" id="APU13899.1"/>
    </source>
</evidence>
<dbReference type="InterPro" id="IPR051272">
    <property type="entry name" value="RIO-type_Ser/Thr_kinase"/>
</dbReference>
<dbReference type="GO" id="GO:0005524">
    <property type="term" value="F:ATP binding"/>
    <property type="evidence" value="ECO:0007669"/>
    <property type="project" value="UniProtKB-KW"/>
</dbReference>
<dbReference type="GO" id="GO:0004674">
    <property type="term" value="F:protein serine/threonine kinase activity"/>
    <property type="evidence" value="ECO:0007669"/>
    <property type="project" value="UniProtKB-KW"/>
</dbReference>
<keyword evidence="9" id="KW-0460">Magnesium</keyword>
<evidence type="ECO:0000256" key="1">
    <source>
        <dbReference type="ARBA" id="ARBA00009196"/>
    </source>
</evidence>
<organism evidence="14 15">
    <name type="scientific">Actinoalloteichus fjordicus</name>
    <dbReference type="NCBI Taxonomy" id="1612552"/>
    <lineage>
        <taxon>Bacteria</taxon>
        <taxon>Bacillati</taxon>
        <taxon>Actinomycetota</taxon>
        <taxon>Actinomycetes</taxon>
        <taxon>Pseudonocardiales</taxon>
        <taxon>Pseudonocardiaceae</taxon>
        <taxon>Actinoalloteichus</taxon>
    </lineage>
</organism>
<reference evidence="15" key="1">
    <citation type="submission" date="2016-06" db="EMBL/GenBank/DDBJ databases">
        <title>Complete genome sequence of Actinoalloteichus fjordicus DSM 46855 (=ADI127-17), type strain of the new species Actinoalloteichus fjordicus.</title>
        <authorList>
            <person name="Ruckert C."/>
            <person name="Nouioui I."/>
            <person name="Willmese J."/>
            <person name="van Wezel G."/>
            <person name="Klenk H.-P."/>
            <person name="Kalinowski J."/>
            <person name="Zotchev S.B."/>
        </authorList>
    </citation>
    <scope>NUCLEOTIDE SEQUENCE [LARGE SCALE GENOMIC DNA]</scope>
    <source>
        <strain evidence="15">ADI127-7</strain>
    </source>
</reference>
<dbReference type="KEGG" id="acad:UA74_09175"/>
<sequence length="424" mass="46671">MSPETESERPSEVDRPAAPPSGTTADRTASAVAAESARSVPPDAVPADAAEHASDHATPLGVSWDGEYGDEDDVEGRYGGFTDFTDFSDEQPNAEDDEYDEYADYDDADHAWAGRGRRPRRRARDQDEAGLSHRRGRLTEAARQRALELREENVDPTDVPLPADADRWTTWDDGVRGPLPHPGWLVTASAASDRELGVLKTGKEAEVHLIERSESITGASCLLAAKRYRSAEHRLFHRDAGYLEGRRMRRSREMRAIEGRTDFGRNLIAEQWATAEFAALSRLWELGVPVPYPAQQVGTELLIEFLGEPDGTAAPRLAQLRPAEDELVRLWASLLRSLHLMASHGLAHGDLSAYNLLVHQGELILIDLPQLVDVVANPEGPRFLARDVANVSAWFLAHGLPAELAHESELTRELLDAAGLSTPR</sequence>
<feature type="domain" description="RIO kinase" evidence="13">
    <location>
        <begin position="187"/>
        <end position="416"/>
    </location>
</feature>
<proteinExistence type="inferred from homology"/>
<keyword evidence="4 14" id="KW-0808">Transferase</keyword>
<feature type="region of interest" description="Disordered" evidence="12">
    <location>
        <begin position="1"/>
        <end position="138"/>
    </location>
</feature>
<keyword evidence="5" id="KW-0479">Metal-binding</keyword>
<dbReference type="Pfam" id="PF01163">
    <property type="entry name" value="RIO1"/>
    <property type="match status" value="1"/>
</dbReference>
<evidence type="ECO:0000256" key="5">
    <source>
        <dbReference type="ARBA" id="ARBA00022723"/>
    </source>
</evidence>
<dbReference type="SMART" id="SM00090">
    <property type="entry name" value="RIO"/>
    <property type="match status" value="1"/>
</dbReference>
<dbReference type="Proteomes" id="UP000185511">
    <property type="component" value="Chromosome"/>
</dbReference>
<evidence type="ECO:0000256" key="7">
    <source>
        <dbReference type="ARBA" id="ARBA00022777"/>
    </source>
</evidence>
<gene>
    <name evidence="14" type="ORF">UA74_09175</name>
</gene>
<keyword evidence="8" id="KW-0067">ATP-binding</keyword>
<evidence type="ECO:0000259" key="13">
    <source>
        <dbReference type="SMART" id="SM00090"/>
    </source>
</evidence>
<evidence type="ECO:0000256" key="3">
    <source>
        <dbReference type="ARBA" id="ARBA00022527"/>
    </source>
</evidence>
<dbReference type="PANTHER" id="PTHR45723">
    <property type="entry name" value="SERINE/THREONINE-PROTEIN KINASE RIO1"/>
    <property type="match status" value="1"/>
</dbReference>
<dbReference type="GO" id="GO:0046872">
    <property type="term" value="F:metal ion binding"/>
    <property type="evidence" value="ECO:0007669"/>
    <property type="project" value="UniProtKB-KW"/>
</dbReference>
<dbReference type="InterPro" id="IPR011009">
    <property type="entry name" value="Kinase-like_dom_sf"/>
</dbReference>
<comment type="similarity">
    <text evidence="1">Belongs to the protein kinase superfamily. RIO-type Ser/Thr kinase family.</text>
</comment>
<keyword evidence="3 14" id="KW-0723">Serine/threonine-protein kinase</keyword>
<accession>A0AAC9LBK7</accession>
<evidence type="ECO:0000256" key="4">
    <source>
        <dbReference type="ARBA" id="ARBA00022679"/>
    </source>
</evidence>
<evidence type="ECO:0000256" key="6">
    <source>
        <dbReference type="ARBA" id="ARBA00022741"/>
    </source>
</evidence>
<comment type="catalytic activity">
    <reaction evidence="10">
        <text>L-threonyl-[protein] + ATP = O-phospho-L-threonyl-[protein] + ADP + H(+)</text>
        <dbReference type="Rhea" id="RHEA:46608"/>
        <dbReference type="Rhea" id="RHEA-COMP:11060"/>
        <dbReference type="Rhea" id="RHEA-COMP:11605"/>
        <dbReference type="ChEBI" id="CHEBI:15378"/>
        <dbReference type="ChEBI" id="CHEBI:30013"/>
        <dbReference type="ChEBI" id="CHEBI:30616"/>
        <dbReference type="ChEBI" id="CHEBI:61977"/>
        <dbReference type="ChEBI" id="CHEBI:456216"/>
        <dbReference type="EC" id="2.7.11.1"/>
    </reaction>
</comment>
<dbReference type="SUPFAM" id="SSF56112">
    <property type="entry name" value="Protein kinase-like (PK-like)"/>
    <property type="match status" value="1"/>
</dbReference>
<evidence type="ECO:0000256" key="11">
    <source>
        <dbReference type="ARBA" id="ARBA00048679"/>
    </source>
</evidence>
<dbReference type="InterPro" id="IPR000687">
    <property type="entry name" value="RIO_kinase"/>
</dbReference>
<dbReference type="EMBL" id="CP016076">
    <property type="protein sequence ID" value="APU13899.1"/>
    <property type="molecule type" value="Genomic_DNA"/>
</dbReference>
<comment type="catalytic activity">
    <reaction evidence="11">
        <text>L-seryl-[protein] + ATP = O-phospho-L-seryl-[protein] + ADP + H(+)</text>
        <dbReference type="Rhea" id="RHEA:17989"/>
        <dbReference type="Rhea" id="RHEA-COMP:9863"/>
        <dbReference type="Rhea" id="RHEA-COMP:11604"/>
        <dbReference type="ChEBI" id="CHEBI:15378"/>
        <dbReference type="ChEBI" id="CHEBI:29999"/>
        <dbReference type="ChEBI" id="CHEBI:30616"/>
        <dbReference type="ChEBI" id="CHEBI:83421"/>
        <dbReference type="ChEBI" id="CHEBI:456216"/>
        <dbReference type="EC" id="2.7.11.1"/>
    </reaction>
</comment>
<dbReference type="Gene3D" id="1.10.510.10">
    <property type="entry name" value="Transferase(Phosphotransferase) domain 1"/>
    <property type="match status" value="1"/>
</dbReference>
<feature type="compositionally biased region" description="Basic and acidic residues" evidence="12">
    <location>
        <begin position="124"/>
        <end position="138"/>
    </location>
</feature>
<evidence type="ECO:0000256" key="8">
    <source>
        <dbReference type="ARBA" id="ARBA00022840"/>
    </source>
</evidence>
<name>A0AAC9LBK7_9PSEU</name>
<evidence type="ECO:0000256" key="2">
    <source>
        <dbReference type="ARBA" id="ARBA00012513"/>
    </source>
</evidence>